<keyword evidence="1" id="KW-0472">Membrane</keyword>
<dbReference type="RefSeq" id="WP_109984969.1">
    <property type="nucleotide sequence ID" value="NZ_QGTD01000013.1"/>
</dbReference>
<gene>
    <name evidence="3" type="ORF">DLJ74_14240</name>
</gene>
<organism evidence="3 4">
    <name type="scientific">Gracilibacillus dipsosauri</name>
    <dbReference type="NCBI Taxonomy" id="178340"/>
    <lineage>
        <taxon>Bacteria</taxon>
        <taxon>Bacillati</taxon>
        <taxon>Bacillota</taxon>
        <taxon>Bacilli</taxon>
        <taxon>Bacillales</taxon>
        <taxon>Bacillaceae</taxon>
        <taxon>Gracilibacillus</taxon>
    </lineage>
</organism>
<name>A0A317KW74_9BACI</name>
<protein>
    <recommendedName>
        <fullName evidence="2">CAAX prenyl protease 2/Lysostaphin resistance protein A-like domain-containing protein</fullName>
    </recommendedName>
</protein>
<feature type="transmembrane region" description="Helical" evidence="1">
    <location>
        <begin position="223"/>
        <end position="246"/>
    </location>
</feature>
<evidence type="ECO:0000259" key="2">
    <source>
        <dbReference type="Pfam" id="PF02517"/>
    </source>
</evidence>
<feature type="domain" description="CAAX prenyl protease 2/Lysostaphin resistance protein A-like" evidence="2">
    <location>
        <begin position="141"/>
        <end position="235"/>
    </location>
</feature>
<reference evidence="3 4" key="1">
    <citation type="submission" date="2018-05" db="EMBL/GenBank/DDBJ databases">
        <title>Genomic analysis of Gracilibacillus dipsosauri DD1 reveals novel features of a salt-tolerant amylase.</title>
        <authorList>
            <person name="Deutch C.E."/>
            <person name="Yang S."/>
        </authorList>
    </citation>
    <scope>NUCLEOTIDE SEQUENCE [LARGE SCALE GENOMIC DNA]</scope>
    <source>
        <strain evidence="3 4">DD1</strain>
    </source>
</reference>
<dbReference type="GO" id="GO:0080120">
    <property type="term" value="P:CAAX-box protein maturation"/>
    <property type="evidence" value="ECO:0007669"/>
    <property type="project" value="UniProtKB-ARBA"/>
</dbReference>
<keyword evidence="1" id="KW-0812">Transmembrane</keyword>
<feature type="transmembrane region" description="Helical" evidence="1">
    <location>
        <begin position="174"/>
        <end position="194"/>
    </location>
</feature>
<feature type="transmembrane region" description="Helical" evidence="1">
    <location>
        <begin position="200"/>
        <end position="218"/>
    </location>
</feature>
<sequence length="250" mass="29243">MKNAWIISFIRIPLLIVTLFFVFILLKILGFEPNFFFLPDLSVIYFTVVNLICYVLLYRILKKEGRSIKNLLDFHPNRIGKDILYGLFWLFILYIPFVIAVIGTMFIMYGTEFIHHFQTVFAGNVENYSFTRPRWLIWFAACISLIFPFLNAPIEELMYRGYAQRKFIIKYKRVWISIIIPSIGFALQHVMLAASIQGAIVYAVAFFVWGLGSGFIYLKQKRLFPLIICHFIVNIAFSILPIIFLITGVY</sequence>
<feature type="transmembrane region" description="Helical" evidence="1">
    <location>
        <begin position="12"/>
        <end position="31"/>
    </location>
</feature>
<keyword evidence="1" id="KW-1133">Transmembrane helix</keyword>
<evidence type="ECO:0000313" key="3">
    <source>
        <dbReference type="EMBL" id="PWU67616.1"/>
    </source>
</evidence>
<dbReference type="AlphaFoldDB" id="A0A317KW74"/>
<keyword evidence="4" id="KW-1185">Reference proteome</keyword>
<feature type="transmembrane region" description="Helical" evidence="1">
    <location>
        <begin position="135"/>
        <end position="154"/>
    </location>
</feature>
<dbReference type="EMBL" id="QGTD01000013">
    <property type="protein sequence ID" value="PWU67616.1"/>
    <property type="molecule type" value="Genomic_DNA"/>
</dbReference>
<dbReference type="Pfam" id="PF02517">
    <property type="entry name" value="Rce1-like"/>
    <property type="match status" value="1"/>
</dbReference>
<dbReference type="InterPro" id="IPR003675">
    <property type="entry name" value="Rce1/LyrA-like_dom"/>
</dbReference>
<feature type="transmembrane region" description="Helical" evidence="1">
    <location>
        <begin position="43"/>
        <end position="61"/>
    </location>
</feature>
<evidence type="ECO:0000256" key="1">
    <source>
        <dbReference type="SAM" id="Phobius"/>
    </source>
</evidence>
<dbReference type="Proteomes" id="UP000245624">
    <property type="component" value="Unassembled WGS sequence"/>
</dbReference>
<proteinExistence type="predicted"/>
<feature type="transmembrane region" description="Helical" evidence="1">
    <location>
        <begin position="82"/>
        <end position="109"/>
    </location>
</feature>
<comment type="caution">
    <text evidence="3">The sequence shown here is derived from an EMBL/GenBank/DDBJ whole genome shotgun (WGS) entry which is preliminary data.</text>
</comment>
<dbReference type="OrthoDB" id="5002656at2"/>
<evidence type="ECO:0000313" key="4">
    <source>
        <dbReference type="Proteomes" id="UP000245624"/>
    </source>
</evidence>
<dbReference type="GO" id="GO:0004175">
    <property type="term" value="F:endopeptidase activity"/>
    <property type="evidence" value="ECO:0007669"/>
    <property type="project" value="UniProtKB-ARBA"/>
</dbReference>
<accession>A0A317KW74</accession>